<dbReference type="OrthoDB" id="1904546at2759"/>
<dbReference type="PROSITE" id="PS51767">
    <property type="entry name" value="PEPTIDASE_A1"/>
    <property type="match status" value="1"/>
</dbReference>
<sequence length="590" mass="65361">MAISIFFLFLFVHSSISAFVAPITKHHVHNTPFYTIKVQLKTPLQSTNLLLHVGATFTSVNCHDNYTSATSRPLPCNSSLCQSDRYRTRCDDNTTIRNTDVPGCVILHNRASNSSARLDSLGLPTTDGHNPGQLRTFPEFIFTCSNESSRLLKGRARKVVTGLAGLGFSNYSLPAQISTNSSVFSLCLSGSPSAPGVAFFGLAKPYYFLPGIDISEHLSYTPIVSYPHGNITRKTHTKHYEDEYFIGLKSININGRPITINQTVLTRGTMISTINPYTVLERSIFTALINAFKKESRIMKLKSVKPIKPFKLCYDADGLTETHLGPNVPPIELVMQNDVTWRVFGKNSMVRIVDEGLDVWCLAIVDGGVGSVLSTVIGGHQLEDNLLQFDLGAKTLGFSSTLLQYKTIQLTVVSGDPINGGADRDESEMNDEDEEDVSMVVVVDDEDKFSILHKATRKRTGEGTAQLYIFPKDRSVGDHNTTKKCALVLVVRLKSDRLHNKEETRVGSYFHLALLDLAPAILEKYEQLAPPQTSNRAHGPRETKILGSIFIDGYRNLYAWNNPNQNRGFPVRSASSMVLEKKPIWAAMVN</sequence>
<dbReference type="InterPro" id="IPR033121">
    <property type="entry name" value="PEPTIDASE_A1"/>
</dbReference>
<feature type="signal peptide" evidence="5">
    <location>
        <begin position="1"/>
        <end position="17"/>
    </location>
</feature>
<evidence type="ECO:0000313" key="8">
    <source>
        <dbReference type="Proteomes" id="UP000326396"/>
    </source>
</evidence>
<keyword evidence="4 5" id="KW-0732">Signal</keyword>
<gene>
    <name evidence="7" type="ORF">E3N88_36517</name>
</gene>
<proteinExistence type="inferred from homology"/>
<evidence type="ECO:0000256" key="5">
    <source>
        <dbReference type="SAM" id="SignalP"/>
    </source>
</evidence>
<dbReference type="InterPro" id="IPR021109">
    <property type="entry name" value="Peptidase_aspartic_dom_sf"/>
</dbReference>
<reference evidence="7 8" key="1">
    <citation type="submission" date="2019-05" db="EMBL/GenBank/DDBJ databases">
        <title>Mikania micrantha, genome provides insights into the molecular mechanism of rapid growth.</title>
        <authorList>
            <person name="Liu B."/>
        </authorList>
    </citation>
    <scope>NUCLEOTIDE SEQUENCE [LARGE SCALE GENOMIC DNA]</scope>
    <source>
        <strain evidence="7">NLD-2019</strain>
        <tissue evidence="7">Leaf</tissue>
    </source>
</reference>
<dbReference type="Pfam" id="PF14541">
    <property type="entry name" value="TAXi_C"/>
    <property type="match status" value="1"/>
</dbReference>
<dbReference type="GO" id="GO:0004190">
    <property type="term" value="F:aspartic-type endopeptidase activity"/>
    <property type="evidence" value="ECO:0007669"/>
    <property type="project" value="InterPro"/>
</dbReference>
<keyword evidence="3" id="KW-0964">Secreted</keyword>
<dbReference type="InterPro" id="IPR032799">
    <property type="entry name" value="TAXi_C"/>
</dbReference>
<dbReference type="EMBL" id="SZYD01000017">
    <property type="protein sequence ID" value="KAD3068637.1"/>
    <property type="molecule type" value="Genomic_DNA"/>
</dbReference>
<dbReference type="InterPro" id="IPR001461">
    <property type="entry name" value="Aspartic_peptidase_A1"/>
</dbReference>
<name>A0A5N6M432_9ASTR</name>
<dbReference type="Pfam" id="PF14543">
    <property type="entry name" value="TAXi_N"/>
    <property type="match status" value="1"/>
</dbReference>
<comment type="subcellular location">
    <subcellularLocation>
        <location evidence="1">Secreted</location>
        <location evidence="1">Extracellular space</location>
    </subcellularLocation>
</comment>
<organism evidence="7 8">
    <name type="scientific">Mikania micrantha</name>
    <name type="common">bitter vine</name>
    <dbReference type="NCBI Taxonomy" id="192012"/>
    <lineage>
        <taxon>Eukaryota</taxon>
        <taxon>Viridiplantae</taxon>
        <taxon>Streptophyta</taxon>
        <taxon>Embryophyta</taxon>
        <taxon>Tracheophyta</taxon>
        <taxon>Spermatophyta</taxon>
        <taxon>Magnoliopsida</taxon>
        <taxon>eudicotyledons</taxon>
        <taxon>Gunneridae</taxon>
        <taxon>Pentapetalae</taxon>
        <taxon>asterids</taxon>
        <taxon>campanulids</taxon>
        <taxon>Asterales</taxon>
        <taxon>Asteraceae</taxon>
        <taxon>Asteroideae</taxon>
        <taxon>Heliantheae alliance</taxon>
        <taxon>Eupatorieae</taxon>
        <taxon>Mikania</taxon>
    </lineage>
</organism>
<feature type="chain" id="PRO_5024282216" description="Peptidase A1 domain-containing protein" evidence="5">
    <location>
        <begin position="18"/>
        <end position="590"/>
    </location>
</feature>
<keyword evidence="8" id="KW-1185">Reference proteome</keyword>
<dbReference type="Proteomes" id="UP000326396">
    <property type="component" value="Linkage Group LG7"/>
</dbReference>
<dbReference type="Gene3D" id="2.40.70.10">
    <property type="entry name" value="Acid Proteases"/>
    <property type="match status" value="2"/>
</dbReference>
<dbReference type="PANTHER" id="PTHR47965:SF6">
    <property type="entry name" value="ASPARTIC PROTEINASE GIP1-RELATED"/>
    <property type="match status" value="1"/>
</dbReference>
<comment type="similarity">
    <text evidence="2">Belongs to the peptidase A1 family.</text>
</comment>
<dbReference type="FunFam" id="2.40.70.10:FF:000041">
    <property type="entry name" value="Basic 7S globulin"/>
    <property type="match status" value="1"/>
</dbReference>
<accession>A0A5N6M432</accession>
<dbReference type="GO" id="GO:0005576">
    <property type="term" value="C:extracellular region"/>
    <property type="evidence" value="ECO:0007669"/>
    <property type="project" value="UniProtKB-SubCell"/>
</dbReference>
<dbReference type="InterPro" id="IPR032861">
    <property type="entry name" value="TAXi_N"/>
</dbReference>
<evidence type="ECO:0000256" key="4">
    <source>
        <dbReference type="ARBA" id="ARBA00022729"/>
    </source>
</evidence>
<dbReference type="GO" id="GO:0006508">
    <property type="term" value="P:proteolysis"/>
    <property type="evidence" value="ECO:0007669"/>
    <property type="project" value="InterPro"/>
</dbReference>
<evidence type="ECO:0000256" key="2">
    <source>
        <dbReference type="ARBA" id="ARBA00007447"/>
    </source>
</evidence>
<evidence type="ECO:0000256" key="1">
    <source>
        <dbReference type="ARBA" id="ARBA00004239"/>
    </source>
</evidence>
<dbReference type="PANTHER" id="PTHR47965">
    <property type="entry name" value="ASPARTYL PROTEASE-RELATED"/>
    <property type="match status" value="1"/>
</dbReference>
<evidence type="ECO:0000256" key="3">
    <source>
        <dbReference type="ARBA" id="ARBA00022525"/>
    </source>
</evidence>
<evidence type="ECO:0000259" key="6">
    <source>
        <dbReference type="PROSITE" id="PS51767"/>
    </source>
</evidence>
<protein>
    <recommendedName>
        <fullName evidence="6">Peptidase A1 domain-containing protein</fullName>
    </recommendedName>
</protein>
<dbReference type="AlphaFoldDB" id="A0A5N6M432"/>
<evidence type="ECO:0000313" key="7">
    <source>
        <dbReference type="EMBL" id="KAD3068637.1"/>
    </source>
</evidence>
<feature type="domain" description="Peptidase A1" evidence="6">
    <location>
        <begin position="34"/>
        <end position="399"/>
    </location>
</feature>
<comment type="caution">
    <text evidence="7">The sequence shown here is derived from an EMBL/GenBank/DDBJ whole genome shotgun (WGS) entry which is preliminary data.</text>
</comment>
<dbReference type="SUPFAM" id="SSF50630">
    <property type="entry name" value="Acid proteases"/>
    <property type="match status" value="1"/>
</dbReference>